<protein>
    <submittedName>
        <fullName evidence="2">Carbohydrate binding protein</fullName>
    </submittedName>
</protein>
<dbReference type="SUPFAM" id="SSF52025">
    <property type="entry name" value="PA domain"/>
    <property type="match status" value="1"/>
</dbReference>
<evidence type="ECO:0000259" key="1">
    <source>
        <dbReference type="Pfam" id="PF02225"/>
    </source>
</evidence>
<comment type="caution">
    <text evidence="2">The sequence shown here is derived from an EMBL/GenBank/DDBJ whole genome shotgun (WGS) entry which is preliminary data.</text>
</comment>
<organism evidence="2 3">
    <name type="scientific">Trichosporon asahii var. asahii (strain ATCC 90039 / CBS 2479 / JCM 2466 / KCTC 7840 / NBRC 103889/ NCYC 2677 / UAMH 7654)</name>
    <name type="common">Yeast</name>
    <dbReference type="NCBI Taxonomy" id="1186058"/>
    <lineage>
        <taxon>Eukaryota</taxon>
        <taxon>Fungi</taxon>
        <taxon>Dikarya</taxon>
        <taxon>Basidiomycota</taxon>
        <taxon>Agaricomycotina</taxon>
        <taxon>Tremellomycetes</taxon>
        <taxon>Trichosporonales</taxon>
        <taxon>Trichosporonaceae</taxon>
        <taxon>Trichosporon</taxon>
    </lineage>
</organism>
<dbReference type="GeneID" id="25986984"/>
<feature type="domain" description="PA" evidence="1">
    <location>
        <begin position="221"/>
        <end position="304"/>
    </location>
</feature>
<evidence type="ECO:0000313" key="2">
    <source>
        <dbReference type="EMBL" id="EJT47694.1"/>
    </source>
</evidence>
<evidence type="ECO:0000313" key="3">
    <source>
        <dbReference type="Proteomes" id="UP000002748"/>
    </source>
</evidence>
<reference evidence="2 3" key="1">
    <citation type="journal article" date="2012" name="Eukaryot. Cell">
        <title>Draft genome sequence of CBS 2479, the standard type strain of Trichosporon asahii.</title>
        <authorList>
            <person name="Yang R.Y."/>
            <person name="Li H.T."/>
            <person name="Zhu H."/>
            <person name="Zhou G.P."/>
            <person name="Wang M."/>
            <person name="Wang L."/>
        </authorList>
    </citation>
    <scope>NUCLEOTIDE SEQUENCE [LARGE SCALE GENOMIC DNA]</scope>
    <source>
        <strain evidence="3">ATCC 90039 / CBS 2479 / JCM 2466 / KCTC 7840 / NCYC 2677 / UAMH 7654</strain>
    </source>
</reference>
<dbReference type="EMBL" id="ALBS01000233">
    <property type="protein sequence ID" value="EJT47694.1"/>
    <property type="molecule type" value="Genomic_DNA"/>
</dbReference>
<dbReference type="Pfam" id="PF02225">
    <property type="entry name" value="PA"/>
    <property type="match status" value="1"/>
</dbReference>
<dbReference type="Gene3D" id="3.50.30.30">
    <property type="match status" value="1"/>
</dbReference>
<dbReference type="Proteomes" id="UP000002748">
    <property type="component" value="Unassembled WGS sequence"/>
</dbReference>
<dbReference type="AlphaFoldDB" id="J6ET11"/>
<dbReference type="InterPro" id="IPR046450">
    <property type="entry name" value="PA_dom_sf"/>
</dbReference>
<proteinExistence type="predicted"/>
<dbReference type="InterPro" id="IPR003137">
    <property type="entry name" value="PA_domain"/>
</dbReference>
<dbReference type="KEGG" id="tasa:A1Q1_03471"/>
<accession>J6ET11</accession>
<dbReference type="VEuPathDB" id="FungiDB:A1Q1_03471"/>
<sequence length="353" mass="38144">MGGIPVGIEGRPDFDYAQWLVFGDDPAQENTPLSAMWKPKPKPKITPSLLNYAGLGECIEPLEPVWSLQVILSPTEPDPALEDAPEDKSPSLDKVWQTEEGWEIRDVSGLRLTVRWRLDGTGYEAATIGPHRVRSGQAVVITDPRMRGYIAAAAAPAQDLVRLRFFLKKEPTRPLLEIWGAAAGFGRRFAASLADSPDSSAQRPFIPTELGVWEPFAQMPVWQAKTDACTPITNPGPNGTVYLVPRGGCDFSQKAANIAAVGGAGVLFVDTQEGDLFKPARGIGAEHAQHIAAALIDKQSGSTLEKFLNVFGQGGLSVLYEDNRHVSAETATEGGMSVNGYDIVNVRVVKNEE</sequence>
<name>J6ET11_TRIAS</name>
<dbReference type="HOGENOM" id="CLU_785711_0_0_1"/>
<dbReference type="RefSeq" id="XP_014178744.1">
    <property type="nucleotide sequence ID" value="XM_014323269.1"/>
</dbReference>
<gene>
    <name evidence="2" type="ORF">A1Q1_03471</name>
</gene>